<dbReference type="InterPro" id="IPR014710">
    <property type="entry name" value="RmlC-like_jellyroll"/>
</dbReference>
<dbReference type="SMART" id="SM00448">
    <property type="entry name" value="REC"/>
    <property type="match status" value="1"/>
</dbReference>
<evidence type="ECO:0000256" key="4">
    <source>
        <dbReference type="PROSITE-ProRule" id="PRU00169"/>
    </source>
</evidence>
<dbReference type="InterPro" id="IPR036388">
    <property type="entry name" value="WH-like_DNA-bd_sf"/>
</dbReference>
<dbReference type="Gene3D" id="1.10.10.10">
    <property type="entry name" value="Winged helix-like DNA-binding domain superfamily/Winged helix DNA-binding domain"/>
    <property type="match status" value="1"/>
</dbReference>
<comment type="caution">
    <text evidence="4">Lacks conserved residue(s) required for the propagation of feature annotation.</text>
</comment>
<dbReference type="RefSeq" id="WP_208306835.1">
    <property type="nucleotide sequence ID" value="NZ_JAGETX010000002.1"/>
</dbReference>
<dbReference type="PANTHER" id="PTHR24567">
    <property type="entry name" value="CRP FAMILY TRANSCRIPTIONAL REGULATORY PROTEIN"/>
    <property type="match status" value="1"/>
</dbReference>
<dbReference type="SUPFAM" id="SSF46785">
    <property type="entry name" value="Winged helix' DNA-binding domain"/>
    <property type="match status" value="1"/>
</dbReference>
<evidence type="ECO:0000256" key="1">
    <source>
        <dbReference type="ARBA" id="ARBA00023015"/>
    </source>
</evidence>
<dbReference type="EMBL" id="JAGETX010000002">
    <property type="protein sequence ID" value="MBO3270259.1"/>
    <property type="molecule type" value="Genomic_DNA"/>
</dbReference>
<evidence type="ECO:0000259" key="7">
    <source>
        <dbReference type="PROSITE" id="PS51063"/>
    </source>
</evidence>
<feature type="domain" description="HTH crp-type" evidence="7">
    <location>
        <begin position="267"/>
        <end position="337"/>
    </location>
</feature>
<sequence>MKRILLLHRNEEQRSSITSLLSLAGYEVVSFSEGYQGVESAKQRQPDLVLCATELPDVDGYGVLHLFRCTASLAATPFILIGSTATWADMRRAMDAGADDYLSVPLVAGELLQAIAGRLHRFHLLPAEPITTGHDEEAVTGSLSSLITDRTPHIVARRHSVYREGEDPKQLYFIQSGRIKAIKTTSFGKELITSFYQTGEFFGYKDLLEQTCYHESAVAIEDCVLLHISAADFLQLVRLPEVSQQFVRLLAGRKRAREQQLLDMAYQSLRRRVANALLVLHNQEEATEATSFIRVAREDLASLVGIAPESLSRTLSEFRHDGLLEVSSQGIRLLQPDYMRQAEW</sequence>
<dbReference type="PROSITE" id="PS51063">
    <property type="entry name" value="HTH_CRP_2"/>
    <property type="match status" value="1"/>
</dbReference>
<evidence type="ECO:0000256" key="2">
    <source>
        <dbReference type="ARBA" id="ARBA00023125"/>
    </source>
</evidence>
<dbReference type="SUPFAM" id="SSF52172">
    <property type="entry name" value="CheY-like"/>
    <property type="match status" value="1"/>
</dbReference>
<keyword evidence="9" id="KW-1185">Reference proteome</keyword>
<dbReference type="Gene3D" id="3.40.50.2300">
    <property type="match status" value="1"/>
</dbReference>
<evidence type="ECO:0000313" key="8">
    <source>
        <dbReference type="EMBL" id="MBO3270259.1"/>
    </source>
</evidence>
<evidence type="ECO:0000259" key="6">
    <source>
        <dbReference type="PROSITE" id="PS50110"/>
    </source>
</evidence>
<dbReference type="PRINTS" id="PR00034">
    <property type="entry name" value="HTHCRP"/>
</dbReference>
<dbReference type="Pfam" id="PF00027">
    <property type="entry name" value="cNMP_binding"/>
    <property type="match status" value="1"/>
</dbReference>
<accession>A0ABS3T9C5</accession>
<keyword evidence="2" id="KW-0238">DNA-binding</keyword>
<dbReference type="InterPro" id="IPR000595">
    <property type="entry name" value="cNMP-bd_dom"/>
</dbReference>
<dbReference type="SMART" id="SM00100">
    <property type="entry name" value="cNMP"/>
    <property type="match status" value="1"/>
</dbReference>
<comment type="caution">
    <text evidence="8">The sequence shown here is derived from an EMBL/GenBank/DDBJ whole genome shotgun (WGS) entry which is preliminary data.</text>
</comment>
<dbReference type="PANTHER" id="PTHR24567:SF28">
    <property type="entry name" value="LISTERIOLYSIN REGULATORY PROTEIN"/>
    <property type="match status" value="1"/>
</dbReference>
<dbReference type="InterPro" id="IPR011006">
    <property type="entry name" value="CheY-like_superfamily"/>
</dbReference>
<dbReference type="CDD" id="cd00038">
    <property type="entry name" value="CAP_ED"/>
    <property type="match status" value="1"/>
</dbReference>
<feature type="domain" description="Response regulatory" evidence="6">
    <location>
        <begin position="3"/>
        <end position="119"/>
    </location>
</feature>
<dbReference type="Proteomes" id="UP000670527">
    <property type="component" value="Unassembled WGS sequence"/>
</dbReference>
<dbReference type="PROSITE" id="PS50042">
    <property type="entry name" value="CNMP_BINDING_3"/>
    <property type="match status" value="1"/>
</dbReference>
<dbReference type="InterPro" id="IPR018490">
    <property type="entry name" value="cNMP-bd_dom_sf"/>
</dbReference>
<reference evidence="8 9" key="1">
    <citation type="submission" date="2021-03" db="EMBL/GenBank/DDBJ databases">
        <authorList>
            <person name="Kim M.K."/>
        </authorList>
    </citation>
    <scope>NUCLEOTIDE SEQUENCE [LARGE SCALE GENOMIC DNA]</scope>
    <source>
        <strain evidence="8 9">BT507</strain>
    </source>
</reference>
<dbReference type="SUPFAM" id="SSF51206">
    <property type="entry name" value="cAMP-binding domain-like"/>
    <property type="match status" value="1"/>
</dbReference>
<keyword evidence="1" id="KW-0805">Transcription regulation</keyword>
<dbReference type="Pfam" id="PF00072">
    <property type="entry name" value="Response_reg"/>
    <property type="match status" value="1"/>
</dbReference>
<dbReference type="PROSITE" id="PS50110">
    <property type="entry name" value="RESPONSE_REGULATORY"/>
    <property type="match status" value="1"/>
</dbReference>
<dbReference type="Pfam" id="PF13545">
    <property type="entry name" value="HTH_Crp_2"/>
    <property type="match status" value="1"/>
</dbReference>
<dbReference type="InterPro" id="IPR012318">
    <property type="entry name" value="HTH_CRP"/>
</dbReference>
<proteinExistence type="predicted"/>
<evidence type="ECO:0000259" key="5">
    <source>
        <dbReference type="PROSITE" id="PS50042"/>
    </source>
</evidence>
<dbReference type="InterPro" id="IPR018335">
    <property type="entry name" value="Tscrpt_reg_HTH_Crp-type_CS"/>
</dbReference>
<evidence type="ECO:0000313" key="9">
    <source>
        <dbReference type="Proteomes" id="UP000670527"/>
    </source>
</evidence>
<dbReference type="InterPro" id="IPR050397">
    <property type="entry name" value="Env_Response_Regulators"/>
</dbReference>
<dbReference type="PROSITE" id="PS00042">
    <property type="entry name" value="HTH_CRP_1"/>
    <property type="match status" value="1"/>
</dbReference>
<dbReference type="SMART" id="SM00419">
    <property type="entry name" value="HTH_CRP"/>
    <property type="match status" value="1"/>
</dbReference>
<organism evidence="8 9">
    <name type="scientific">Hymenobacter defluvii</name>
    <dbReference type="NCBI Taxonomy" id="2054411"/>
    <lineage>
        <taxon>Bacteria</taxon>
        <taxon>Pseudomonadati</taxon>
        <taxon>Bacteroidota</taxon>
        <taxon>Cytophagia</taxon>
        <taxon>Cytophagales</taxon>
        <taxon>Hymenobacteraceae</taxon>
        <taxon>Hymenobacter</taxon>
    </lineage>
</organism>
<dbReference type="Gene3D" id="2.60.120.10">
    <property type="entry name" value="Jelly Rolls"/>
    <property type="match status" value="1"/>
</dbReference>
<protein>
    <submittedName>
        <fullName evidence="8">Cyclic nucleotide-binding domain-containing protein</fullName>
    </submittedName>
</protein>
<keyword evidence="3" id="KW-0804">Transcription</keyword>
<feature type="domain" description="Cyclic nucleotide-binding" evidence="5">
    <location>
        <begin position="161"/>
        <end position="237"/>
    </location>
</feature>
<name>A0ABS3T9C5_9BACT</name>
<dbReference type="InterPro" id="IPR001789">
    <property type="entry name" value="Sig_transdc_resp-reg_receiver"/>
</dbReference>
<gene>
    <name evidence="8" type="ORF">J4D97_06320</name>
</gene>
<dbReference type="InterPro" id="IPR036390">
    <property type="entry name" value="WH_DNA-bd_sf"/>
</dbReference>
<evidence type="ECO:0000256" key="3">
    <source>
        <dbReference type="ARBA" id="ARBA00023163"/>
    </source>
</evidence>